<dbReference type="Proteomes" id="UP000198744">
    <property type="component" value="Unassembled WGS sequence"/>
</dbReference>
<dbReference type="SUPFAM" id="SSF51556">
    <property type="entry name" value="Metallo-dependent hydrolases"/>
    <property type="match status" value="1"/>
</dbReference>
<evidence type="ECO:0000313" key="3">
    <source>
        <dbReference type="Proteomes" id="UP000198744"/>
    </source>
</evidence>
<dbReference type="Pfam" id="PF04909">
    <property type="entry name" value="Amidohydro_2"/>
    <property type="match status" value="1"/>
</dbReference>
<dbReference type="InterPro" id="IPR032466">
    <property type="entry name" value="Metal_Hydrolase"/>
</dbReference>
<name>A0A1H7Y0Z0_9BACT</name>
<evidence type="ECO:0000313" key="2">
    <source>
        <dbReference type="EMBL" id="SEM39653.1"/>
    </source>
</evidence>
<dbReference type="GO" id="GO:0016787">
    <property type="term" value="F:hydrolase activity"/>
    <property type="evidence" value="ECO:0007669"/>
    <property type="project" value="UniProtKB-KW"/>
</dbReference>
<keyword evidence="3" id="KW-1185">Reference proteome</keyword>
<dbReference type="RefSeq" id="WP_093883576.1">
    <property type="nucleotide sequence ID" value="NZ_FOBS01000013.1"/>
</dbReference>
<dbReference type="OrthoDB" id="1407586at2"/>
<keyword evidence="2" id="KW-0378">Hydrolase</keyword>
<dbReference type="STRING" id="43775.SAMN04489760_11349"/>
<dbReference type="Gene3D" id="3.20.20.140">
    <property type="entry name" value="Metal-dependent hydrolases"/>
    <property type="match status" value="1"/>
</dbReference>
<gene>
    <name evidence="2" type="ORF">SAMN04489760_11349</name>
</gene>
<dbReference type="InterPro" id="IPR006680">
    <property type="entry name" value="Amidohydro-rel"/>
</dbReference>
<organism evidence="2 3">
    <name type="scientific">Syntrophus gentianae</name>
    <dbReference type="NCBI Taxonomy" id="43775"/>
    <lineage>
        <taxon>Bacteria</taxon>
        <taxon>Pseudomonadati</taxon>
        <taxon>Thermodesulfobacteriota</taxon>
        <taxon>Syntrophia</taxon>
        <taxon>Syntrophales</taxon>
        <taxon>Syntrophaceae</taxon>
        <taxon>Syntrophus</taxon>
    </lineage>
</organism>
<feature type="domain" description="Amidohydrolase-related" evidence="1">
    <location>
        <begin position="134"/>
        <end position="234"/>
    </location>
</feature>
<sequence length="244" mass="27306">MEIIDSHTHWGASAQMGMTVTTEELLRQARQSGVDRIVIFPFPSQALADEGINGELLGETRRVSQFIPYYYIPDDLRTIPREQGFYGGKWHWTRGISDCSSNYKVLDDPKLPEFLEESEAVGLPLIVEEELNFTEALAKRSGKLNLIIPHLGMLGGNPLDFLAAFKKNEHIFFDTALAAPQTIRRFVEEVGAERILFGSDIPFGTMKNELQKVLSLPLPDRERECILGGNLRRLTGLDSASGSQ</sequence>
<evidence type="ECO:0000259" key="1">
    <source>
        <dbReference type="Pfam" id="PF04909"/>
    </source>
</evidence>
<accession>A0A1H7Y0Z0</accession>
<dbReference type="EMBL" id="FOBS01000013">
    <property type="protein sequence ID" value="SEM39653.1"/>
    <property type="molecule type" value="Genomic_DNA"/>
</dbReference>
<protein>
    <submittedName>
        <fullName evidence="2">Amidohydrolase</fullName>
    </submittedName>
</protein>
<reference evidence="2 3" key="1">
    <citation type="submission" date="2016-10" db="EMBL/GenBank/DDBJ databases">
        <authorList>
            <person name="de Groot N.N."/>
        </authorList>
    </citation>
    <scope>NUCLEOTIDE SEQUENCE [LARGE SCALE GENOMIC DNA]</scope>
    <source>
        <strain evidence="2 3">DSM 8423</strain>
    </source>
</reference>
<dbReference type="AlphaFoldDB" id="A0A1H7Y0Z0"/>
<proteinExistence type="predicted"/>